<organism evidence="1 2">
    <name type="scientific">Pseudoalteromonas phenolica</name>
    <dbReference type="NCBI Taxonomy" id="161398"/>
    <lineage>
        <taxon>Bacteria</taxon>
        <taxon>Pseudomonadati</taxon>
        <taxon>Pseudomonadota</taxon>
        <taxon>Gammaproteobacteria</taxon>
        <taxon>Alteromonadales</taxon>
        <taxon>Pseudoalteromonadaceae</taxon>
        <taxon>Pseudoalteromonas</taxon>
    </lineage>
</organism>
<proteinExistence type="predicted"/>
<dbReference type="Proteomes" id="UP000309186">
    <property type="component" value="Unassembled WGS sequence"/>
</dbReference>
<accession>A0A5R9PZH4</accession>
<dbReference type="AlphaFoldDB" id="A0A5R9PZH4"/>
<dbReference type="EMBL" id="PPSW01000024">
    <property type="protein sequence ID" value="TLX46298.1"/>
    <property type="molecule type" value="Genomic_DNA"/>
</dbReference>
<reference evidence="1 2" key="1">
    <citation type="submission" date="2018-01" db="EMBL/GenBank/DDBJ databases">
        <title>Co-occurrence of chitin degradation, pigmentation and bioactivity in marine Pseudoalteromonas.</title>
        <authorList>
            <person name="Paulsen S."/>
            <person name="Gram L."/>
            <person name="Machado H."/>
        </authorList>
    </citation>
    <scope>NUCLEOTIDE SEQUENCE [LARGE SCALE GENOMIC DNA]</scope>
    <source>
        <strain evidence="1 2">S3663</strain>
    </source>
</reference>
<gene>
    <name evidence="1" type="ORF">C1E24_14830</name>
</gene>
<protein>
    <submittedName>
        <fullName evidence="1">Uncharacterized protein</fullName>
    </submittedName>
</protein>
<comment type="caution">
    <text evidence="1">The sequence shown here is derived from an EMBL/GenBank/DDBJ whole genome shotgun (WGS) entry which is preliminary data.</text>
</comment>
<name>A0A5R9PZH4_9GAMM</name>
<sequence>MAFDDVAIKNSWPHCKFSLSAIKVCFMTEIECVYLQGVNFVQTNVQYTAQFPSLNQKISTILKGSDLSARYWILKSIKLPEKQD</sequence>
<evidence type="ECO:0000313" key="1">
    <source>
        <dbReference type="EMBL" id="TLX46298.1"/>
    </source>
</evidence>
<evidence type="ECO:0000313" key="2">
    <source>
        <dbReference type="Proteomes" id="UP000309186"/>
    </source>
</evidence>